<dbReference type="InterPro" id="IPR017945">
    <property type="entry name" value="DHBP_synth_RibB-like_a/b_dom"/>
</dbReference>
<feature type="binding site" evidence="15">
    <location>
        <position position="235"/>
    </location>
    <ligand>
        <name>L-threonine</name>
        <dbReference type="ChEBI" id="CHEBI:57926"/>
    </ligand>
</feature>
<evidence type="ECO:0000313" key="17">
    <source>
        <dbReference type="EMBL" id="KAF1809012.1"/>
    </source>
</evidence>
<reference evidence="19" key="3">
    <citation type="submission" date="2025-04" db="UniProtKB">
        <authorList>
            <consortium name="RefSeq"/>
        </authorList>
    </citation>
    <scope>IDENTIFICATION</scope>
    <source>
        <strain evidence="19">CBS 781.70</strain>
    </source>
</reference>
<keyword evidence="6 14" id="KW-0808">Transferase</keyword>
<dbReference type="GO" id="GO:0000049">
    <property type="term" value="F:tRNA binding"/>
    <property type="evidence" value="ECO:0007669"/>
    <property type="project" value="TreeGrafter"/>
</dbReference>
<evidence type="ECO:0000256" key="13">
    <source>
        <dbReference type="ARBA" id="ARBA00056339"/>
    </source>
</evidence>
<dbReference type="FunFam" id="3.90.870.10:FF:000008">
    <property type="entry name" value="Threonylcarbamoyl-AMP synthase"/>
    <property type="match status" value="1"/>
</dbReference>
<keyword evidence="18" id="KW-1185">Reference proteome</keyword>
<dbReference type="InterPro" id="IPR006070">
    <property type="entry name" value="Sua5-like_dom"/>
</dbReference>
<evidence type="ECO:0000256" key="3">
    <source>
        <dbReference type="ARBA" id="ARBA00012584"/>
    </source>
</evidence>
<keyword evidence="10 14" id="KW-0067">ATP-binding</keyword>
<dbReference type="Pfam" id="PF01300">
    <property type="entry name" value="Sua5_yciO_yrdC"/>
    <property type="match status" value="1"/>
</dbReference>
<dbReference type="SUPFAM" id="SSF55821">
    <property type="entry name" value="YrdC/RibB"/>
    <property type="match status" value="1"/>
</dbReference>
<evidence type="ECO:0000256" key="1">
    <source>
        <dbReference type="ARBA" id="ARBA00004496"/>
    </source>
</evidence>
<dbReference type="Gene3D" id="3.90.870.10">
    <property type="entry name" value="DHBP synthase"/>
    <property type="match status" value="1"/>
</dbReference>
<dbReference type="InterPro" id="IPR050156">
    <property type="entry name" value="TC-AMP_synthase_SUA5"/>
</dbReference>
<dbReference type="InterPro" id="IPR038385">
    <property type="entry name" value="Sua5/YwlC_C"/>
</dbReference>
<evidence type="ECO:0000256" key="5">
    <source>
        <dbReference type="ARBA" id="ARBA00022490"/>
    </source>
</evidence>
<dbReference type="Gene3D" id="3.40.50.11030">
    <property type="entry name" value="Threonylcarbamoyl-AMP synthase, C-terminal domain"/>
    <property type="match status" value="1"/>
</dbReference>
<evidence type="ECO:0000256" key="14">
    <source>
        <dbReference type="PIRNR" id="PIRNR004930"/>
    </source>
</evidence>
<evidence type="ECO:0000256" key="2">
    <source>
        <dbReference type="ARBA" id="ARBA00007663"/>
    </source>
</evidence>
<feature type="binding site" evidence="15">
    <location>
        <position position="205"/>
    </location>
    <ligand>
        <name>ATP</name>
        <dbReference type="ChEBI" id="CHEBI:30616"/>
    </ligand>
</feature>
<evidence type="ECO:0000313" key="19">
    <source>
        <dbReference type="RefSeq" id="XP_033530643.1"/>
    </source>
</evidence>
<feature type="domain" description="YrdC-like" evidence="16">
    <location>
        <begin position="53"/>
        <end position="254"/>
    </location>
</feature>
<dbReference type="EMBL" id="ML975176">
    <property type="protein sequence ID" value="KAF1809012.1"/>
    <property type="molecule type" value="Genomic_DNA"/>
</dbReference>
<name>A0A6G1FTK0_9PEZI</name>
<protein>
    <recommendedName>
        <fullName evidence="4 14">Threonylcarbamoyl-AMP synthase</fullName>
        <shortName evidence="14">TC-AMP synthase</shortName>
        <ecNumber evidence="3 14">2.7.7.87</ecNumber>
    </recommendedName>
    <alternativeName>
        <fullName evidence="11 14">L-threonylcarbamoyladenylate synthase</fullName>
    </alternativeName>
</protein>
<dbReference type="GO" id="GO:0006450">
    <property type="term" value="P:regulation of translational fidelity"/>
    <property type="evidence" value="ECO:0007669"/>
    <property type="project" value="TreeGrafter"/>
</dbReference>
<dbReference type="AlphaFoldDB" id="A0A6G1FTK0"/>
<feature type="binding site" evidence="15">
    <location>
        <position position="108"/>
    </location>
    <ligand>
        <name>L-threonine</name>
        <dbReference type="ChEBI" id="CHEBI:57926"/>
    </ligand>
</feature>
<evidence type="ECO:0000256" key="7">
    <source>
        <dbReference type="ARBA" id="ARBA00022694"/>
    </source>
</evidence>
<feature type="binding site" evidence="15">
    <location>
        <position position="250"/>
    </location>
    <ligand>
        <name>ATP</name>
        <dbReference type="ChEBI" id="CHEBI:30616"/>
    </ligand>
</feature>
<evidence type="ECO:0000256" key="12">
    <source>
        <dbReference type="ARBA" id="ARBA00048366"/>
    </source>
</evidence>
<comment type="catalytic activity">
    <reaction evidence="12 14">
        <text>L-threonine + hydrogencarbonate + ATP = L-threonylcarbamoyladenylate + diphosphate + H2O</text>
        <dbReference type="Rhea" id="RHEA:36407"/>
        <dbReference type="ChEBI" id="CHEBI:15377"/>
        <dbReference type="ChEBI" id="CHEBI:17544"/>
        <dbReference type="ChEBI" id="CHEBI:30616"/>
        <dbReference type="ChEBI" id="CHEBI:33019"/>
        <dbReference type="ChEBI" id="CHEBI:57926"/>
        <dbReference type="ChEBI" id="CHEBI:73682"/>
        <dbReference type="EC" id="2.7.7.87"/>
    </reaction>
</comment>
<dbReference type="PANTHER" id="PTHR17490">
    <property type="entry name" value="SUA5"/>
    <property type="match status" value="1"/>
</dbReference>
<dbReference type="NCBIfam" id="TIGR00057">
    <property type="entry name" value="L-threonylcarbamoyladenylate synthase"/>
    <property type="match status" value="1"/>
</dbReference>
<dbReference type="InterPro" id="IPR005145">
    <property type="entry name" value="Sua5_C"/>
</dbReference>
<comment type="subcellular location">
    <subcellularLocation>
        <location evidence="1 14">Cytoplasm</location>
    </subcellularLocation>
</comment>
<keyword evidence="7 14" id="KW-0819">tRNA processing</keyword>
<organism evidence="17">
    <name type="scientific">Eremomyces bilateralis CBS 781.70</name>
    <dbReference type="NCBI Taxonomy" id="1392243"/>
    <lineage>
        <taxon>Eukaryota</taxon>
        <taxon>Fungi</taxon>
        <taxon>Dikarya</taxon>
        <taxon>Ascomycota</taxon>
        <taxon>Pezizomycotina</taxon>
        <taxon>Dothideomycetes</taxon>
        <taxon>Dothideomycetes incertae sedis</taxon>
        <taxon>Eremomycetales</taxon>
        <taxon>Eremomycetaceae</taxon>
        <taxon>Eremomyces</taxon>
    </lineage>
</organism>
<dbReference type="GO" id="GO:0005737">
    <property type="term" value="C:cytoplasm"/>
    <property type="evidence" value="ECO:0007669"/>
    <property type="project" value="UniProtKB-SubCell"/>
</dbReference>
<dbReference type="InterPro" id="IPR010923">
    <property type="entry name" value="T(6)A37_SUA5"/>
</dbReference>
<dbReference type="EC" id="2.7.7.87" evidence="3 14"/>
<sequence>MSNEASLRDGQSAYKTRVLRVDPSRAGCLKARPGRFSSQDDLQVEWHRDTVDYESLTTAVDLLHNTDVPVAFPTETVYGLGADATRTGAVQGIYTAKQRPSDNPLIVHVCSLKQLRRLLPPSNGGDDYEPIPKIYRALIQRFWPGPLTIILPTTDQSEWRLSPFTTAKLHTFGARMPSSPLALLLLKLCDLPLAAPSANASTRPSPTLAEHVFEDLNGRIQLILDGGPSNVGVESTVVDGLSDGGPVVLRPGGVSVAMLRECEGWENVRVAYKDKAEGDTEENDQAISRSMPRAPGMKYRHYSPRAKVVLFEPGATAPSIPDLKSADSSKGIGIIRTKAWDMDTILRSGSSEDVALWDVDIGPGMEDIARGLFAAFRELDQKQVDTILVEGIDSTDDTLAGAIMNRVRKAAELKIS</sequence>
<keyword evidence="5 14" id="KW-0963">Cytoplasm</keyword>
<evidence type="ECO:0000259" key="16">
    <source>
        <dbReference type="PROSITE" id="PS51163"/>
    </source>
</evidence>
<feature type="binding site" evidence="15">
    <location>
        <position position="76"/>
    </location>
    <ligand>
        <name>L-threonine</name>
        <dbReference type="ChEBI" id="CHEBI:57926"/>
    </ligand>
</feature>
<evidence type="ECO:0000256" key="9">
    <source>
        <dbReference type="ARBA" id="ARBA00022741"/>
    </source>
</evidence>
<feature type="binding site" evidence="15">
    <location>
        <position position="302"/>
    </location>
    <ligand>
        <name>ATP</name>
        <dbReference type="ChEBI" id="CHEBI:30616"/>
    </ligand>
</feature>
<keyword evidence="9 14" id="KW-0547">Nucleotide-binding</keyword>
<feature type="binding site" evidence="15">
    <location>
        <position position="171"/>
    </location>
    <ligand>
        <name>ATP</name>
        <dbReference type="ChEBI" id="CHEBI:30616"/>
    </ligand>
</feature>
<evidence type="ECO:0000256" key="10">
    <source>
        <dbReference type="ARBA" id="ARBA00022840"/>
    </source>
</evidence>
<dbReference type="GO" id="GO:0003725">
    <property type="term" value="F:double-stranded RNA binding"/>
    <property type="evidence" value="ECO:0007669"/>
    <property type="project" value="UniProtKB-UniRule"/>
</dbReference>
<proteinExistence type="inferred from homology"/>
<accession>A0A6G1FTK0</accession>
<gene>
    <name evidence="17 19" type="ORF">P152DRAFT_404201</name>
</gene>
<evidence type="ECO:0000256" key="6">
    <source>
        <dbReference type="ARBA" id="ARBA00022679"/>
    </source>
</evidence>
<feature type="binding site" evidence="15">
    <location>
        <position position="175"/>
    </location>
    <ligand>
        <name>L-threonine</name>
        <dbReference type="ChEBI" id="CHEBI:57926"/>
    </ligand>
</feature>
<dbReference type="PROSITE" id="PS51163">
    <property type="entry name" value="YRDC"/>
    <property type="match status" value="1"/>
</dbReference>
<evidence type="ECO:0000313" key="18">
    <source>
        <dbReference type="Proteomes" id="UP000504638"/>
    </source>
</evidence>
<dbReference type="PANTHER" id="PTHR17490:SF16">
    <property type="entry name" value="THREONYLCARBAMOYL-AMP SYNTHASE"/>
    <property type="match status" value="1"/>
</dbReference>
<dbReference type="GO" id="GO:0061710">
    <property type="term" value="F:L-threonylcarbamoyladenylate synthase"/>
    <property type="evidence" value="ECO:0007669"/>
    <property type="project" value="UniProtKB-EC"/>
</dbReference>
<keyword evidence="8 14" id="KW-0548">Nucleotidyltransferase</keyword>
<dbReference type="GO" id="GO:0002949">
    <property type="term" value="P:tRNA threonylcarbamoyladenosine modification"/>
    <property type="evidence" value="ECO:0007669"/>
    <property type="project" value="UniProtKB-ARBA"/>
</dbReference>
<comment type="similarity">
    <text evidence="2 14">Belongs to the SUA5 family.</text>
</comment>
<evidence type="ECO:0000256" key="15">
    <source>
        <dbReference type="PIRSR" id="PIRSR004930-1"/>
    </source>
</evidence>
<evidence type="ECO:0000256" key="11">
    <source>
        <dbReference type="ARBA" id="ARBA00029774"/>
    </source>
</evidence>
<reference evidence="19" key="2">
    <citation type="submission" date="2020-04" db="EMBL/GenBank/DDBJ databases">
        <authorList>
            <consortium name="NCBI Genome Project"/>
        </authorList>
    </citation>
    <scope>NUCLEOTIDE SEQUENCE</scope>
    <source>
        <strain evidence="19">CBS 781.70</strain>
    </source>
</reference>
<evidence type="ECO:0000256" key="8">
    <source>
        <dbReference type="ARBA" id="ARBA00022695"/>
    </source>
</evidence>
<dbReference type="RefSeq" id="XP_033530643.1">
    <property type="nucleotide sequence ID" value="XM_033676749.1"/>
</dbReference>
<feature type="binding site" evidence="15">
    <location>
        <position position="103"/>
    </location>
    <ligand>
        <name>ATP</name>
        <dbReference type="ChEBI" id="CHEBI:30616"/>
    </ligand>
</feature>
<comment type="function">
    <text evidence="13">Required for the formation of a threonylcarbamoyl group on adenosine at position 37 (t(6)A37) in tRNAs that read codons beginning with adenine. Likely catalyzes the conversion of L-threonine, HCO(3)(-)/CO(2) and ATP to give threonylcarbamoyl-AMP (TC-AMP) as the acyladenylate intermediate, with the release of diphosphate. Required for normal translation, by ensuring translation fidelity at the level of codon recognition, appropriate translation initiation selection and maintenance of reading frame. Also involved in telomere replication. Binds to single-stranded telomeric (ssTG) DNA and positively regulates telomere length.</text>
</comment>
<dbReference type="OrthoDB" id="412787at2759"/>
<feature type="binding site" evidence="15">
    <location>
        <position position="99"/>
    </location>
    <ligand>
        <name>ATP</name>
        <dbReference type="ChEBI" id="CHEBI:30616"/>
    </ligand>
</feature>
<reference evidence="17 19" key="1">
    <citation type="submission" date="2020-01" db="EMBL/GenBank/DDBJ databases">
        <authorList>
            <consortium name="DOE Joint Genome Institute"/>
            <person name="Haridas S."/>
            <person name="Albert R."/>
            <person name="Binder M."/>
            <person name="Bloem J."/>
            <person name="Labutti K."/>
            <person name="Salamov A."/>
            <person name="Andreopoulos B."/>
            <person name="Baker S.E."/>
            <person name="Barry K."/>
            <person name="Bills G."/>
            <person name="Bluhm B.H."/>
            <person name="Cannon C."/>
            <person name="Castanera R."/>
            <person name="Culley D.E."/>
            <person name="Daum C."/>
            <person name="Ezra D."/>
            <person name="Gonzalez J.B."/>
            <person name="Henrissat B."/>
            <person name="Kuo A."/>
            <person name="Liang C."/>
            <person name="Lipzen A."/>
            <person name="Lutzoni F."/>
            <person name="Magnuson J."/>
            <person name="Mondo S."/>
            <person name="Nolan M."/>
            <person name="Ohm R."/>
            <person name="Pangilinan J."/>
            <person name="Park H.-J."/>
            <person name="Ramirez L."/>
            <person name="Alfaro M."/>
            <person name="Sun H."/>
            <person name="Tritt A."/>
            <person name="Yoshinaga Y."/>
            <person name="Zwiers L.-H."/>
            <person name="Turgeon B.G."/>
            <person name="Goodwin S.B."/>
            <person name="Spatafora J.W."/>
            <person name="Crous P.W."/>
            <person name="Grigoriev I.V."/>
        </authorList>
    </citation>
    <scope>NUCLEOTIDE SEQUENCE</scope>
    <source>
        <strain evidence="17 19">CBS 781.70</strain>
    </source>
</reference>
<dbReference type="PIRSF" id="PIRSF004930">
    <property type="entry name" value="Tln_factor_SUA5"/>
    <property type="match status" value="1"/>
</dbReference>
<dbReference type="GeneID" id="54417319"/>
<evidence type="ECO:0000256" key="4">
    <source>
        <dbReference type="ARBA" id="ARBA00015492"/>
    </source>
</evidence>
<feature type="binding site" evidence="15">
    <location>
        <position position="195"/>
    </location>
    <ligand>
        <name>L-threonine</name>
        <dbReference type="ChEBI" id="CHEBI:57926"/>
    </ligand>
</feature>
<dbReference type="Proteomes" id="UP000504638">
    <property type="component" value="Unplaced"/>
</dbReference>
<feature type="binding site" evidence="15">
    <location>
        <position position="197"/>
    </location>
    <ligand>
        <name>ATP</name>
        <dbReference type="ChEBI" id="CHEBI:30616"/>
    </ligand>
</feature>
<dbReference type="Pfam" id="PF03481">
    <property type="entry name" value="Sua5_C"/>
    <property type="match status" value="1"/>
</dbReference>
<dbReference type="GO" id="GO:0005524">
    <property type="term" value="F:ATP binding"/>
    <property type="evidence" value="ECO:0007669"/>
    <property type="project" value="UniProtKB-UniRule"/>
</dbReference>